<comment type="caution">
    <text evidence="2">The sequence shown here is derived from an EMBL/GenBank/DDBJ whole genome shotgun (WGS) entry which is preliminary data.</text>
</comment>
<name>A0A4Z2JCP2_9TELE</name>
<feature type="region of interest" description="Disordered" evidence="1">
    <location>
        <begin position="1"/>
        <end position="21"/>
    </location>
</feature>
<dbReference type="EMBL" id="SRLO01000008">
    <property type="protein sequence ID" value="TNN87979.1"/>
    <property type="molecule type" value="Genomic_DNA"/>
</dbReference>
<protein>
    <submittedName>
        <fullName evidence="2">Uncharacterized protein</fullName>
    </submittedName>
</protein>
<dbReference type="Proteomes" id="UP000314294">
    <property type="component" value="Unassembled WGS sequence"/>
</dbReference>
<evidence type="ECO:0000256" key="1">
    <source>
        <dbReference type="SAM" id="MobiDB-lite"/>
    </source>
</evidence>
<reference evidence="2 3" key="1">
    <citation type="submission" date="2019-03" db="EMBL/GenBank/DDBJ databases">
        <title>First draft genome of Liparis tanakae, snailfish: a comprehensive survey of snailfish specific genes.</title>
        <authorList>
            <person name="Kim W."/>
            <person name="Song I."/>
            <person name="Jeong J.-H."/>
            <person name="Kim D."/>
            <person name="Kim S."/>
            <person name="Ryu S."/>
            <person name="Song J.Y."/>
            <person name="Lee S.K."/>
        </authorList>
    </citation>
    <scope>NUCLEOTIDE SEQUENCE [LARGE SCALE GENOMIC DNA]</scope>
    <source>
        <tissue evidence="2">Muscle</tissue>
    </source>
</reference>
<gene>
    <name evidence="2" type="ORF">EYF80_001943</name>
</gene>
<proteinExistence type="predicted"/>
<sequence length="90" mass="9820">MDALLRGRGPSARRRPVMSDDAEATNTAHVCSHSYMKPAARNRVFLTILGVANRPPAAQGALAMRLSCCPGDALSLSCRVLKSWMAFLFW</sequence>
<evidence type="ECO:0000313" key="2">
    <source>
        <dbReference type="EMBL" id="TNN87979.1"/>
    </source>
</evidence>
<organism evidence="2 3">
    <name type="scientific">Liparis tanakae</name>
    <name type="common">Tanaka's snailfish</name>
    <dbReference type="NCBI Taxonomy" id="230148"/>
    <lineage>
        <taxon>Eukaryota</taxon>
        <taxon>Metazoa</taxon>
        <taxon>Chordata</taxon>
        <taxon>Craniata</taxon>
        <taxon>Vertebrata</taxon>
        <taxon>Euteleostomi</taxon>
        <taxon>Actinopterygii</taxon>
        <taxon>Neopterygii</taxon>
        <taxon>Teleostei</taxon>
        <taxon>Neoteleostei</taxon>
        <taxon>Acanthomorphata</taxon>
        <taxon>Eupercaria</taxon>
        <taxon>Perciformes</taxon>
        <taxon>Cottioidei</taxon>
        <taxon>Cottales</taxon>
        <taxon>Liparidae</taxon>
        <taxon>Liparis</taxon>
    </lineage>
</organism>
<evidence type="ECO:0000313" key="3">
    <source>
        <dbReference type="Proteomes" id="UP000314294"/>
    </source>
</evidence>
<keyword evidence="3" id="KW-1185">Reference proteome</keyword>
<accession>A0A4Z2JCP2</accession>
<dbReference type="AlphaFoldDB" id="A0A4Z2JCP2"/>